<keyword evidence="3" id="KW-1185">Reference proteome</keyword>
<name>A0ABX8EK08_9ACTN</name>
<accession>A0ABX8EK08</accession>
<reference evidence="2 3" key="1">
    <citation type="submission" date="2021-05" db="EMBL/GenBank/DDBJ databases">
        <title>Complete genome of Nocardioides aquaticus KCTC 9944T isolated from meromictic and hypersaline Ekho Lake, Antarctica.</title>
        <authorList>
            <person name="Hwang K."/>
            <person name="Kim K.M."/>
            <person name="Choe H."/>
        </authorList>
    </citation>
    <scope>NUCLEOTIDE SEQUENCE [LARGE SCALE GENOMIC DNA]</scope>
    <source>
        <strain evidence="2 3">KCTC 9944</strain>
    </source>
</reference>
<organism evidence="2 3">
    <name type="scientific">Nocardioides aquaticus</name>
    <dbReference type="NCBI Taxonomy" id="160826"/>
    <lineage>
        <taxon>Bacteria</taxon>
        <taxon>Bacillati</taxon>
        <taxon>Actinomycetota</taxon>
        <taxon>Actinomycetes</taxon>
        <taxon>Propionibacteriales</taxon>
        <taxon>Nocardioidaceae</taxon>
        <taxon>Nocardioides</taxon>
    </lineage>
</organism>
<dbReference type="InterPro" id="IPR009003">
    <property type="entry name" value="Peptidase_S1_PA"/>
</dbReference>
<proteinExistence type="predicted"/>
<dbReference type="Proteomes" id="UP000679307">
    <property type="component" value="Chromosome"/>
</dbReference>
<dbReference type="SUPFAM" id="SSF50494">
    <property type="entry name" value="Trypsin-like serine proteases"/>
    <property type="match status" value="1"/>
</dbReference>
<dbReference type="Gene3D" id="2.40.10.10">
    <property type="entry name" value="Trypsin-like serine proteases"/>
    <property type="match status" value="1"/>
</dbReference>
<keyword evidence="1" id="KW-0732">Signal</keyword>
<dbReference type="InterPro" id="IPR043504">
    <property type="entry name" value="Peptidase_S1_PA_chymotrypsin"/>
</dbReference>
<evidence type="ECO:0000313" key="3">
    <source>
        <dbReference type="Proteomes" id="UP000679307"/>
    </source>
</evidence>
<gene>
    <name evidence="2" type="ORF">ENKNEFLB_03260</name>
</gene>
<evidence type="ECO:0000256" key="1">
    <source>
        <dbReference type="SAM" id="SignalP"/>
    </source>
</evidence>
<sequence>MTRPRRTHVARTLAALVLASGAAAATTAVTAAPATAEAGGRWAPADIARIHPGVQMYTRGAQCTANFVFTDARDRTYVGYAAHCAGLGEATDTDGCQAESLPLGTRVSFTEGGSLVDGGTRVGRGTLAYSSWRTMDRIGTTAANPCAYNDFALVRVDRDDARSVNPSVPFFGGPTGIDRDGTARGDRVFSYGNSSIRGGLEVLSPKVGASLGDAPADGGWSHPLYTVTPGIPGDSGSGFLTAGGTAVGTLSTLGLAPLPASNNIGDLGKELRFAQRHSGIDGLRLVRGTEAFDPAVPIP</sequence>
<evidence type="ECO:0000313" key="2">
    <source>
        <dbReference type="EMBL" id="QVT80859.1"/>
    </source>
</evidence>
<protein>
    <recommendedName>
        <fullName evidence="4">Serine protease</fullName>
    </recommendedName>
</protein>
<dbReference type="EMBL" id="CP075371">
    <property type="protein sequence ID" value="QVT80859.1"/>
    <property type="molecule type" value="Genomic_DNA"/>
</dbReference>
<feature type="signal peptide" evidence="1">
    <location>
        <begin position="1"/>
        <end position="24"/>
    </location>
</feature>
<evidence type="ECO:0008006" key="4">
    <source>
        <dbReference type="Google" id="ProtNLM"/>
    </source>
</evidence>
<dbReference type="RefSeq" id="WP_214056332.1">
    <property type="nucleotide sequence ID" value="NZ_BAAAHS010000098.1"/>
</dbReference>
<feature type="chain" id="PRO_5045187357" description="Serine protease" evidence="1">
    <location>
        <begin position="25"/>
        <end position="299"/>
    </location>
</feature>